<feature type="compositionally biased region" description="Basic residues" evidence="1">
    <location>
        <begin position="568"/>
        <end position="583"/>
    </location>
</feature>
<keyword evidence="3" id="KW-1185">Reference proteome</keyword>
<dbReference type="AlphaFoldDB" id="A0AAW0GFQ9"/>
<dbReference type="PANTHER" id="PTHR31014">
    <property type="entry name" value="MITOCHONDRIAL TRANSLATION SYSTEM COMPONENT PET127-RELATED"/>
    <property type="match status" value="1"/>
</dbReference>
<feature type="compositionally biased region" description="Polar residues" evidence="1">
    <location>
        <begin position="612"/>
        <end position="622"/>
    </location>
</feature>
<gene>
    <name evidence="2" type="ORF">QCA50_006694</name>
</gene>
<reference evidence="2 3" key="1">
    <citation type="submission" date="2022-09" db="EMBL/GenBank/DDBJ databases">
        <authorList>
            <person name="Palmer J.M."/>
        </authorList>
    </citation>
    <scope>NUCLEOTIDE SEQUENCE [LARGE SCALE GENOMIC DNA]</scope>
    <source>
        <strain evidence="2 3">DSM 7382</strain>
    </source>
</reference>
<dbReference type="PANTHER" id="PTHR31014:SF0">
    <property type="entry name" value="MITOCHONDRIAL TRANSLATION SYSTEM COMPONENT PET127-RELATED"/>
    <property type="match status" value="1"/>
</dbReference>
<feature type="compositionally biased region" description="Basic and acidic residues" evidence="1">
    <location>
        <begin position="534"/>
        <end position="567"/>
    </location>
</feature>
<feature type="region of interest" description="Disordered" evidence="1">
    <location>
        <begin position="534"/>
        <end position="622"/>
    </location>
</feature>
<dbReference type="GO" id="GO:0005740">
    <property type="term" value="C:mitochondrial envelope"/>
    <property type="evidence" value="ECO:0007669"/>
    <property type="project" value="TreeGrafter"/>
</dbReference>
<dbReference type="InterPro" id="IPR013943">
    <property type="entry name" value="Pet127"/>
</dbReference>
<comment type="caution">
    <text evidence="2">The sequence shown here is derived from an EMBL/GenBank/DDBJ whole genome shotgun (WGS) entry which is preliminary data.</text>
</comment>
<name>A0AAW0GFQ9_9APHY</name>
<organism evidence="2 3">
    <name type="scientific">Cerrena zonata</name>
    <dbReference type="NCBI Taxonomy" id="2478898"/>
    <lineage>
        <taxon>Eukaryota</taxon>
        <taxon>Fungi</taxon>
        <taxon>Dikarya</taxon>
        <taxon>Basidiomycota</taxon>
        <taxon>Agaricomycotina</taxon>
        <taxon>Agaricomycetes</taxon>
        <taxon>Polyporales</taxon>
        <taxon>Cerrenaceae</taxon>
        <taxon>Cerrena</taxon>
    </lineage>
</organism>
<dbReference type="EMBL" id="JASBNA010000007">
    <property type="protein sequence ID" value="KAK7690049.1"/>
    <property type="molecule type" value="Genomic_DNA"/>
</dbReference>
<evidence type="ECO:0000256" key="1">
    <source>
        <dbReference type="SAM" id="MobiDB-lite"/>
    </source>
</evidence>
<accession>A0AAW0GFQ9</accession>
<evidence type="ECO:0000313" key="3">
    <source>
        <dbReference type="Proteomes" id="UP001385951"/>
    </source>
</evidence>
<dbReference type="Proteomes" id="UP001385951">
    <property type="component" value="Unassembled WGS sequence"/>
</dbReference>
<evidence type="ECO:0000313" key="2">
    <source>
        <dbReference type="EMBL" id="KAK7690049.1"/>
    </source>
</evidence>
<dbReference type="GO" id="GO:0000964">
    <property type="term" value="P:mitochondrial RNA 5'-end processing"/>
    <property type="evidence" value="ECO:0007669"/>
    <property type="project" value="TreeGrafter"/>
</dbReference>
<dbReference type="Pfam" id="PF08634">
    <property type="entry name" value="Pet127"/>
    <property type="match status" value="1"/>
</dbReference>
<evidence type="ECO:0008006" key="4">
    <source>
        <dbReference type="Google" id="ProtNLM"/>
    </source>
</evidence>
<proteinExistence type="predicted"/>
<sequence>MKDLKSPTPMRPIAQLEHGLDRVLFNPGVHWVQDPRSRVYNFSPRLQAIPKVEEFAFDRVTGFIKSSSDNDLRTLAKRENCRFVGSTSSLTGMLSHIYFLLSSIRPPTLDQLSHGFMKQTTKSSGATPTFSYGQRLPVSILLNYKDGVYATDYDPSDPGMTERNILTWQGTLLEKYLTASPEEFETLLRKNPPADGPVDTRREAYRYAKCGNYVMRSQLDCYDPRLPGTGVFDLKTRAALPIRRDLFNYEANSGYLIRSLQGSFESFEREYYDLIRAAFLKYSFQARIGNMDGIFAAYHNTARIFGFQYIPLEEMDQALYGHKDVGMRIFEKCLNMLEVISSEVTQLFPNESVSCLWDTEEDGHEMHVWVQPKEWKVELGPPPLIQLDVQATSYVDGKRIFGHELPESIAGNKWELRWTIKTAELSPKQIFQNKQAAKEKQSIYWSLPAGMDKEQAAKWISDLDFAGKGSPSTLAKPSIFRPPDDFVKHLRYLSRCGKKETDRMERAEAGKTKIIWGNPEPVPVVLGEGIVQKAEKAEGNPKRPKHEKPGKQLSDTERKSRAESKARKDARRLAKRKDKKAAMRKAAVLAELRQEQPKSEPTQRVPEFRAASETSMAMTRNKSAHVQSILGKIYLRYSNDESNPTVNASLPTLTLPWTAAKKEEVFE</sequence>
<protein>
    <recommendedName>
        <fullName evidence="4">Pet127-domain-containing protein</fullName>
    </recommendedName>
</protein>